<dbReference type="Proteomes" id="UP001178148">
    <property type="component" value="Unassembled WGS sequence"/>
</dbReference>
<gene>
    <name evidence="1" type="ORF">QS748_01950</name>
</gene>
<sequence>MLLGDEREDFVKRISHIDTVKSGKYRTNIQQRKKTVSELSPKYKAADQWGARHALKNCFLVKKVNDEKNELIFSSTTMVLKARADEDNDNFLGELGKNRKGLISKGHQGHKKDADVFSRGNILEYTYRKKLREDLAAQIKI</sequence>
<comment type="caution">
    <text evidence="1">The sequence shown here is derived from an EMBL/GenBank/DDBJ whole genome shotgun (WGS) entry which is preliminary data.</text>
</comment>
<evidence type="ECO:0000313" key="2">
    <source>
        <dbReference type="Proteomes" id="UP001178148"/>
    </source>
</evidence>
<protein>
    <submittedName>
        <fullName evidence="1">Uncharacterized protein</fullName>
    </submittedName>
</protein>
<organism evidence="1 2">
    <name type="scientific">Candidatus Endonucleibacter bathymodioli</name>
    <dbReference type="NCBI Taxonomy" id="539814"/>
    <lineage>
        <taxon>Bacteria</taxon>
        <taxon>Pseudomonadati</taxon>
        <taxon>Pseudomonadota</taxon>
        <taxon>Gammaproteobacteria</taxon>
        <taxon>Oceanospirillales</taxon>
        <taxon>Endozoicomonadaceae</taxon>
        <taxon>Candidatus Endonucleibacter</taxon>
    </lineage>
</organism>
<accession>A0AA90NTP2</accession>
<dbReference type="AlphaFoldDB" id="A0AA90NTP2"/>
<name>A0AA90NTP2_9GAMM</name>
<dbReference type="EMBL" id="JASXSV010000002">
    <property type="protein sequence ID" value="MDP0588018.1"/>
    <property type="molecule type" value="Genomic_DNA"/>
</dbReference>
<keyword evidence="2" id="KW-1185">Reference proteome</keyword>
<reference evidence="1 2" key="1">
    <citation type="journal article" date="2023" name="bioRxiv">
        <title>An intranuclear bacterial parasite of deep-sea mussels expresses apoptosis inhibitors acquired from its host.</title>
        <authorList>
            <person name="Gonzalez Porras M.A."/>
            <person name="Assie A."/>
            <person name="Tietjen M."/>
            <person name="Violette M."/>
            <person name="Kleiner M."/>
            <person name="Gruber-Vodicka H."/>
            <person name="Dubilier N."/>
            <person name="Leisch N."/>
        </authorList>
    </citation>
    <scope>NUCLEOTIDE SEQUENCE [LARGE SCALE GENOMIC DNA]</scope>
    <source>
        <strain evidence="1">IAP13</strain>
    </source>
</reference>
<evidence type="ECO:0000313" key="1">
    <source>
        <dbReference type="EMBL" id="MDP0588018.1"/>
    </source>
</evidence>
<proteinExistence type="predicted"/>